<organism evidence="2 3">
    <name type="scientific">Pristionchus entomophagus</name>
    <dbReference type="NCBI Taxonomy" id="358040"/>
    <lineage>
        <taxon>Eukaryota</taxon>
        <taxon>Metazoa</taxon>
        <taxon>Ecdysozoa</taxon>
        <taxon>Nematoda</taxon>
        <taxon>Chromadorea</taxon>
        <taxon>Rhabditida</taxon>
        <taxon>Rhabditina</taxon>
        <taxon>Diplogasteromorpha</taxon>
        <taxon>Diplogasteroidea</taxon>
        <taxon>Neodiplogasteridae</taxon>
        <taxon>Pristionchus</taxon>
    </lineage>
</organism>
<name>A0AAV5TD49_9BILA</name>
<sequence>LQSLRKPRMEAALGRMAITQPRLETNVYRIRKDTAAVFRYSVGIDKVIHGKRKIDHIQLSRAGGMDAIRIPRQRVCVAILKKLSEEFADPVWLYEGSATLFTTEPLPADVITKEVPVHLVQRLVDEGLMNEEDYRMHIKDASSILIKLSSDGGMQNITSMVRKSVEEDQLIVDFLATLAREHAPNDQFVAFRGGKLIEHRKVKDITFGAMRVAGISMGVRAVRDDKDGGAPAMALDIDVTEATLYQPGPLVQSICQYFGASPDQLRNHYGNPSTMRDVERYMRDIPVRYEHTDKTLTSVTGFKWDESGHCVHLWSSEVCKDDEEARKYAGSAVVVEEFKGGDGKIYFRHYPLNGLHVLPNTKVPKEKQKGAKPRPVIPRDRFMAMQKARKDIHIDQQNETMQKWGTSIDVEPVRVDQRRLDAPKIMGKQAGRLYELKTDGLKHNWRSDNAKFTKGARIDSLYFAYQSGHGLPPPQQMGAYAAAHVACCKTKGMEVLHFDGNQVTDLDHLENIMRAFAAHRDGKRQGGAEYRAFLILIGEKNPVWHDSLKSLEQKYAVQTQHVFADTVKKILAKPESARARDFTLFNIVMKTNVKAGGENIHIEEIRGNSLFPSSGGNSPVSLIVGLDVAHPPPLSRHQLMKGVAPDPSCIGISSNCMTTNLQTYTGYEVYTESRKEAATDSIMSEVGRHLIEKFIENQGLLPSNVVYFRDGIDKGQYDRVKDEFASLMSGMREKLAITESEEEFSPREVIVLGTKRHNVRAYEVTKAGINNVKAGTVIDMGIISPYYPEFFLYASHALIGTAKAVQCTILRDTSEEELRRYPEGKLQDMEKFVHALAFSHQICDSPTSLPEPLYNAHETAKRGSANYKVHKNGLEVRELISTEELTKKLSNRDTELAKVKYNA</sequence>
<dbReference type="GO" id="GO:0003676">
    <property type="term" value="F:nucleic acid binding"/>
    <property type="evidence" value="ECO:0007669"/>
    <property type="project" value="InterPro"/>
</dbReference>
<dbReference type="SUPFAM" id="SSF53098">
    <property type="entry name" value="Ribonuclease H-like"/>
    <property type="match status" value="1"/>
</dbReference>
<dbReference type="Gene3D" id="3.30.420.10">
    <property type="entry name" value="Ribonuclease H-like superfamily/Ribonuclease H"/>
    <property type="match status" value="1"/>
</dbReference>
<gene>
    <name evidence="2" type="ORF">PENTCL1PPCAC_13869</name>
</gene>
<comment type="caution">
    <text evidence="2">The sequence shown here is derived from an EMBL/GenBank/DDBJ whole genome shotgun (WGS) entry which is preliminary data.</text>
</comment>
<dbReference type="PROSITE" id="PS50822">
    <property type="entry name" value="PIWI"/>
    <property type="match status" value="1"/>
</dbReference>
<dbReference type="Gene3D" id="3.40.50.2300">
    <property type="match status" value="1"/>
</dbReference>
<feature type="domain" description="Piwi" evidence="1">
    <location>
        <begin position="532"/>
        <end position="868"/>
    </location>
</feature>
<dbReference type="InterPro" id="IPR003165">
    <property type="entry name" value="Piwi"/>
</dbReference>
<keyword evidence="3" id="KW-1185">Reference proteome</keyword>
<dbReference type="Proteomes" id="UP001432027">
    <property type="component" value="Unassembled WGS sequence"/>
</dbReference>
<accession>A0AAV5TD49</accession>
<protein>
    <recommendedName>
        <fullName evidence="1">Piwi domain-containing protein</fullName>
    </recommendedName>
</protein>
<dbReference type="Pfam" id="PF02171">
    <property type="entry name" value="Piwi"/>
    <property type="match status" value="1"/>
</dbReference>
<dbReference type="InterPro" id="IPR036397">
    <property type="entry name" value="RNaseH_sf"/>
</dbReference>
<feature type="non-terminal residue" evidence="2">
    <location>
        <position position="1"/>
    </location>
</feature>
<dbReference type="InterPro" id="IPR012337">
    <property type="entry name" value="RNaseH-like_sf"/>
</dbReference>
<evidence type="ECO:0000313" key="3">
    <source>
        <dbReference type="Proteomes" id="UP001432027"/>
    </source>
</evidence>
<dbReference type="AlphaFoldDB" id="A0AAV5TD49"/>
<proteinExistence type="predicted"/>
<evidence type="ECO:0000259" key="1">
    <source>
        <dbReference type="PROSITE" id="PS50822"/>
    </source>
</evidence>
<dbReference type="EMBL" id="BTSX01000004">
    <property type="protein sequence ID" value="GMS91694.1"/>
    <property type="molecule type" value="Genomic_DNA"/>
</dbReference>
<evidence type="ECO:0000313" key="2">
    <source>
        <dbReference type="EMBL" id="GMS91694.1"/>
    </source>
</evidence>
<dbReference type="SMART" id="SM00950">
    <property type="entry name" value="Piwi"/>
    <property type="match status" value="1"/>
</dbReference>
<reference evidence="2" key="1">
    <citation type="submission" date="2023-10" db="EMBL/GenBank/DDBJ databases">
        <title>Genome assembly of Pristionchus species.</title>
        <authorList>
            <person name="Yoshida K."/>
            <person name="Sommer R.J."/>
        </authorList>
    </citation>
    <scope>NUCLEOTIDE SEQUENCE</scope>
    <source>
        <strain evidence="2">RS0144</strain>
    </source>
</reference>
<dbReference type="PANTHER" id="PTHR22891">
    <property type="entry name" value="EUKARYOTIC TRANSLATION INITIATION FACTOR 2C"/>
    <property type="match status" value="1"/>
</dbReference>